<organism evidence="1">
    <name type="scientific">Siphoviridae sp. ctr8v12</name>
    <dbReference type="NCBI Taxonomy" id="2825685"/>
    <lineage>
        <taxon>Viruses</taxon>
        <taxon>Duplodnaviria</taxon>
        <taxon>Heunggongvirae</taxon>
        <taxon>Uroviricota</taxon>
        <taxon>Caudoviricetes</taxon>
    </lineage>
</organism>
<protein>
    <submittedName>
        <fullName evidence="1">Uncharacterized protein</fullName>
    </submittedName>
</protein>
<accession>A0A8S5QGY3</accession>
<evidence type="ECO:0000313" key="1">
    <source>
        <dbReference type="EMBL" id="DAE18021.1"/>
    </source>
</evidence>
<dbReference type="EMBL" id="BK015649">
    <property type="protein sequence ID" value="DAE18021.1"/>
    <property type="molecule type" value="Genomic_DNA"/>
</dbReference>
<name>A0A8S5QGY3_9CAUD</name>
<proteinExistence type="predicted"/>
<sequence>MIVTTDIANILYRDCKAFGIEVYQSGNIPDEDKELSSERVIIRTKTQSPETYWKKGFVEVNLCVPDLGGKANLIRLQELERKVQEVLDDVVGEYDGSSYYYSIDSIGTEADTALKCHYVNVRILFQVLNVN</sequence>
<reference evidence="1" key="1">
    <citation type="journal article" date="2021" name="Proc. Natl. Acad. Sci. U.S.A.">
        <title>A Catalog of Tens of Thousands of Viruses from Human Metagenomes Reveals Hidden Associations with Chronic Diseases.</title>
        <authorList>
            <person name="Tisza M.J."/>
            <person name="Buck C.B."/>
        </authorList>
    </citation>
    <scope>NUCLEOTIDE SEQUENCE</scope>
    <source>
        <strain evidence="1">Ctr8v12</strain>
    </source>
</reference>